<comment type="caution">
    <text evidence="1">The sequence shown here is derived from an EMBL/GenBank/DDBJ whole genome shotgun (WGS) entry which is preliminary data.</text>
</comment>
<dbReference type="InterPro" id="IPR027417">
    <property type="entry name" value="P-loop_NTPase"/>
</dbReference>
<dbReference type="EMBL" id="JAIWYP010000018">
    <property type="protein sequence ID" value="KAH3692898.1"/>
    <property type="molecule type" value="Genomic_DNA"/>
</dbReference>
<protein>
    <submittedName>
        <fullName evidence="1">Uncharacterized protein</fullName>
    </submittedName>
</protein>
<accession>A0A9D3Y6K1</accession>
<sequence length="86" mass="10048">MGFGIEAEFETVFIGRTDELRNLQTSWNTKRMFGIYGMRTVGTSRLAKEFLISVKTQYDELVYVNFKEISDITQMYVNMCAQLHMC</sequence>
<gene>
    <name evidence="1" type="ORF">DPMN_193234</name>
</gene>
<evidence type="ECO:0000313" key="1">
    <source>
        <dbReference type="EMBL" id="KAH3692898.1"/>
    </source>
</evidence>
<evidence type="ECO:0000313" key="2">
    <source>
        <dbReference type="Proteomes" id="UP000828390"/>
    </source>
</evidence>
<dbReference type="AlphaFoldDB" id="A0A9D3Y6K1"/>
<proteinExistence type="predicted"/>
<organism evidence="1 2">
    <name type="scientific">Dreissena polymorpha</name>
    <name type="common">Zebra mussel</name>
    <name type="synonym">Mytilus polymorpha</name>
    <dbReference type="NCBI Taxonomy" id="45954"/>
    <lineage>
        <taxon>Eukaryota</taxon>
        <taxon>Metazoa</taxon>
        <taxon>Spiralia</taxon>
        <taxon>Lophotrochozoa</taxon>
        <taxon>Mollusca</taxon>
        <taxon>Bivalvia</taxon>
        <taxon>Autobranchia</taxon>
        <taxon>Heteroconchia</taxon>
        <taxon>Euheterodonta</taxon>
        <taxon>Imparidentia</taxon>
        <taxon>Neoheterodontei</taxon>
        <taxon>Myida</taxon>
        <taxon>Dreissenoidea</taxon>
        <taxon>Dreissenidae</taxon>
        <taxon>Dreissena</taxon>
    </lineage>
</organism>
<dbReference type="Proteomes" id="UP000828390">
    <property type="component" value="Unassembled WGS sequence"/>
</dbReference>
<reference evidence="1" key="2">
    <citation type="submission" date="2020-11" db="EMBL/GenBank/DDBJ databases">
        <authorList>
            <person name="McCartney M.A."/>
            <person name="Auch B."/>
            <person name="Kono T."/>
            <person name="Mallez S."/>
            <person name="Becker A."/>
            <person name="Gohl D.M."/>
            <person name="Silverstein K.A.T."/>
            <person name="Koren S."/>
            <person name="Bechman K.B."/>
            <person name="Herman A."/>
            <person name="Abrahante J.E."/>
            <person name="Garbe J."/>
        </authorList>
    </citation>
    <scope>NUCLEOTIDE SEQUENCE</scope>
    <source>
        <strain evidence="1">Duluth1</strain>
        <tissue evidence="1">Whole animal</tissue>
    </source>
</reference>
<name>A0A9D3Y6K1_DREPO</name>
<dbReference type="Gene3D" id="3.40.50.300">
    <property type="entry name" value="P-loop containing nucleotide triphosphate hydrolases"/>
    <property type="match status" value="1"/>
</dbReference>
<reference evidence="1" key="1">
    <citation type="journal article" date="2019" name="bioRxiv">
        <title>The Genome of the Zebra Mussel, Dreissena polymorpha: A Resource for Invasive Species Research.</title>
        <authorList>
            <person name="McCartney M.A."/>
            <person name="Auch B."/>
            <person name="Kono T."/>
            <person name="Mallez S."/>
            <person name="Zhang Y."/>
            <person name="Obille A."/>
            <person name="Becker A."/>
            <person name="Abrahante J.E."/>
            <person name="Garbe J."/>
            <person name="Badalamenti J.P."/>
            <person name="Herman A."/>
            <person name="Mangelson H."/>
            <person name="Liachko I."/>
            <person name="Sullivan S."/>
            <person name="Sone E.D."/>
            <person name="Koren S."/>
            <person name="Silverstein K.A.T."/>
            <person name="Beckman K.B."/>
            <person name="Gohl D.M."/>
        </authorList>
    </citation>
    <scope>NUCLEOTIDE SEQUENCE</scope>
    <source>
        <strain evidence="1">Duluth1</strain>
        <tissue evidence="1">Whole animal</tissue>
    </source>
</reference>
<keyword evidence="2" id="KW-1185">Reference proteome</keyword>